<comment type="pathway">
    <text evidence="2 12">Aminoacyl-tRNA biosynthesis; selenocysteinyl-tRNA(Sec) biosynthesis; L-seryl-tRNA(Sec) from L-serine and tRNA(Sec): step 1/1.</text>
</comment>
<gene>
    <name evidence="12" type="primary">serS</name>
    <name evidence="17" type="ORF">AN926_02700</name>
</gene>
<dbReference type="GO" id="GO:0005737">
    <property type="term" value="C:cytoplasm"/>
    <property type="evidence" value="ECO:0007669"/>
    <property type="project" value="UniProtKB-SubCell"/>
</dbReference>
<feature type="coiled-coil region" evidence="15">
    <location>
        <begin position="30"/>
        <end position="100"/>
    </location>
</feature>
<dbReference type="InterPro" id="IPR006195">
    <property type="entry name" value="aa-tRNA-synth_II"/>
</dbReference>
<evidence type="ECO:0000256" key="14">
    <source>
        <dbReference type="PIRSR" id="PIRSR001529-2"/>
    </source>
</evidence>
<feature type="domain" description="Aminoacyl-transfer RNA synthetases class-II family profile" evidence="16">
    <location>
        <begin position="136"/>
        <end position="406"/>
    </location>
</feature>
<dbReference type="PANTHER" id="PTHR43697">
    <property type="entry name" value="SERYL-TRNA SYNTHETASE"/>
    <property type="match status" value="1"/>
</dbReference>
<dbReference type="InterPro" id="IPR015866">
    <property type="entry name" value="Ser-tRNA-synth_1_N"/>
</dbReference>
<dbReference type="InterPro" id="IPR002317">
    <property type="entry name" value="Ser-tRNA-ligase_type_1"/>
</dbReference>
<feature type="binding site" evidence="12 13">
    <location>
        <position position="280"/>
    </location>
    <ligand>
        <name>L-serine</name>
        <dbReference type="ChEBI" id="CHEBI:33384"/>
    </ligand>
</feature>
<comment type="catalytic activity">
    <reaction evidence="10 12">
        <text>tRNA(Sec) + L-serine + ATP = L-seryl-tRNA(Sec) + AMP + diphosphate + H(+)</text>
        <dbReference type="Rhea" id="RHEA:42580"/>
        <dbReference type="Rhea" id="RHEA-COMP:9742"/>
        <dbReference type="Rhea" id="RHEA-COMP:10128"/>
        <dbReference type="ChEBI" id="CHEBI:15378"/>
        <dbReference type="ChEBI" id="CHEBI:30616"/>
        <dbReference type="ChEBI" id="CHEBI:33019"/>
        <dbReference type="ChEBI" id="CHEBI:33384"/>
        <dbReference type="ChEBI" id="CHEBI:78442"/>
        <dbReference type="ChEBI" id="CHEBI:78533"/>
        <dbReference type="ChEBI" id="CHEBI:456215"/>
        <dbReference type="EC" id="6.1.1.11"/>
    </reaction>
</comment>
<evidence type="ECO:0000256" key="7">
    <source>
        <dbReference type="ARBA" id="ARBA00022840"/>
    </source>
</evidence>
<dbReference type="SUPFAM" id="SSF46589">
    <property type="entry name" value="tRNA-binding arm"/>
    <property type="match status" value="1"/>
</dbReference>
<dbReference type="CDD" id="cd00770">
    <property type="entry name" value="SerRS_core"/>
    <property type="match status" value="1"/>
</dbReference>
<comment type="similarity">
    <text evidence="3 12">Belongs to the class-II aminoacyl-tRNA synthetase family. Type-1 seryl-tRNA synthetase subfamily.</text>
</comment>
<reference evidence="17 18" key="1">
    <citation type="submission" date="2015-09" db="EMBL/GenBank/DDBJ databases">
        <title>Draft genome sequence of Thermus scotoductus strain K1 isolated from a geothermal spring in Nagorno-Karabakh, Armenia.</title>
        <authorList>
            <person name="Saghatelyan A."/>
            <person name="Poghosyan L."/>
            <person name="Panosyan H."/>
            <person name="Birkeland N.-K."/>
        </authorList>
    </citation>
    <scope>NUCLEOTIDE SEQUENCE [LARGE SCALE GENOMIC DNA]</scope>
    <source>
        <strain evidence="17 18">K1</strain>
    </source>
</reference>
<feature type="site" description="Important for serine binding" evidence="13">
    <location>
        <position position="381"/>
    </location>
</feature>
<dbReference type="Pfam" id="PF02403">
    <property type="entry name" value="Seryl_tRNA_N"/>
    <property type="match status" value="1"/>
</dbReference>
<dbReference type="GO" id="GO:0005524">
    <property type="term" value="F:ATP binding"/>
    <property type="evidence" value="ECO:0007669"/>
    <property type="project" value="UniProtKB-UniRule"/>
</dbReference>
<evidence type="ECO:0000313" key="17">
    <source>
        <dbReference type="EMBL" id="KPD32563.1"/>
    </source>
</evidence>
<dbReference type="Pfam" id="PF00587">
    <property type="entry name" value="tRNA-synt_2b"/>
    <property type="match status" value="1"/>
</dbReference>
<evidence type="ECO:0000259" key="16">
    <source>
        <dbReference type="PROSITE" id="PS50862"/>
    </source>
</evidence>
<comment type="domain">
    <text evidence="12">Consists of two distinct domains, a catalytic core and a N-terminal extension that is involved in tRNA binding.</text>
</comment>
<dbReference type="PROSITE" id="PS50862">
    <property type="entry name" value="AA_TRNA_LIGASE_II"/>
    <property type="match status" value="1"/>
</dbReference>
<dbReference type="SUPFAM" id="SSF55681">
    <property type="entry name" value="Class II aaRS and biotin synthetases"/>
    <property type="match status" value="1"/>
</dbReference>
<evidence type="ECO:0000256" key="11">
    <source>
        <dbReference type="ARBA" id="ARBA00048823"/>
    </source>
</evidence>
<name>A0A0N0ZRW1_THESC</name>
<dbReference type="InterPro" id="IPR010978">
    <property type="entry name" value="tRNA-bd_arm"/>
</dbReference>
<keyword evidence="5 12" id="KW-0436">Ligase</keyword>
<dbReference type="InterPro" id="IPR002314">
    <property type="entry name" value="aa-tRNA-synt_IIb"/>
</dbReference>
<comment type="catalytic activity">
    <reaction evidence="11 12">
        <text>tRNA(Ser) + L-serine + ATP = L-seryl-tRNA(Ser) + AMP + diphosphate + H(+)</text>
        <dbReference type="Rhea" id="RHEA:12292"/>
        <dbReference type="Rhea" id="RHEA-COMP:9669"/>
        <dbReference type="Rhea" id="RHEA-COMP:9703"/>
        <dbReference type="ChEBI" id="CHEBI:15378"/>
        <dbReference type="ChEBI" id="CHEBI:30616"/>
        <dbReference type="ChEBI" id="CHEBI:33019"/>
        <dbReference type="ChEBI" id="CHEBI:33384"/>
        <dbReference type="ChEBI" id="CHEBI:78442"/>
        <dbReference type="ChEBI" id="CHEBI:78533"/>
        <dbReference type="ChEBI" id="CHEBI:456215"/>
        <dbReference type="EC" id="6.1.1.11"/>
    </reaction>
</comment>
<evidence type="ECO:0000256" key="2">
    <source>
        <dbReference type="ARBA" id="ARBA00005045"/>
    </source>
</evidence>
<sequence length="422" mass="47619">MVDLKHLRRNPEVYREAIRLKGVALDLDALLALDAEVQGLKARLQELQTERNRIAKEVPKAPPEARPDLVARGKALAEEAKRVEEALREKEAQLWELLLKVPLPPWPGAPVGPDDSANVEIRRVGAPPEFSFPPLDHVSLLEKNGWWEPRISQVSGSRTYALRGDLALYELALIRFAMDFMVRKGYTPLTLPSYAREKAFIGTGHFPAARDQVWPIAGTDLYLTGTAEVVLNALHSGEILQQEELPKRYAGYAPAFRSEAGSFGKDVRGLMRVHQFHKVEQYVLTEASLEASDQAFQELLQNAEEILGLLELPYRLLEVSTGDMGPGKWRQVDLEVWVPSEGRYRETHSCSALLDWQARRADLRYRDKEGRVQYAYTLNNTALATPRILVMLLENHQLPDGRVRVPEALVPYLGKEVLEPCV</sequence>
<comment type="caution">
    <text evidence="17">The sequence shown here is derived from an EMBL/GenBank/DDBJ whole genome shotgun (WGS) entry which is preliminary data.</text>
</comment>
<proteinExistence type="inferred from homology"/>
<dbReference type="InterPro" id="IPR033729">
    <property type="entry name" value="SerRS_core"/>
</dbReference>
<dbReference type="Gene3D" id="1.10.287.40">
    <property type="entry name" value="Serine-tRNA synthetase, tRNA binding domain"/>
    <property type="match status" value="1"/>
</dbReference>
<accession>A0A0N0ZRW1</accession>
<feature type="binding site" evidence="13">
    <location>
        <position position="379"/>
    </location>
    <ligand>
        <name>L-serine</name>
        <dbReference type="ChEBI" id="CHEBI:33384"/>
    </ligand>
</feature>
<dbReference type="GO" id="GO:0016260">
    <property type="term" value="P:selenocysteine biosynthetic process"/>
    <property type="evidence" value="ECO:0007669"/>
    <property type="project" value="UniProtKB-UniRule"/>
</dbReference>
<comment type="subunit">
    <text evidence="12">Homodimer. The tRNA molecule binds across the dimer.</text>
</comment>
<evidence type="ECO:0000256" key="3">
    <source>
        <dbReference type="ARBA" id="ARBA00010728"/>
    </source>
</evidence>
<dbReference type="EMBL" id="LJJR01000006">
    <property type="protein sequence ID" value="KPD32563.1"/>
    <property type="molecule type" value="Genomic_DNA"/>
</dbReference>
<evidence type="ECO:0000256" key="5">
    <source>
        <dbReference type="ARBA" id="ARBA00022598"/>
    </source>
</evidence>
<keyword evidence="15" id="KW-0175">Coiled coil</keyword>
<keyword evidence="7 12" id="KW-0067">ATP-binding</keyword>
<dbReference type="UniPathway" id="UPA00906">
    <property type="reaction ID" value="UER00895"/>
</dbReference>
<evidence type="ECO:0000256" key="12">
    <source>
        <dbReference type="HAMAP-Rule" id="MF_00176"/>
    </source>
</evidence>
<organism evidence="17 18">
    <name type="scientific">Thermus scotoductus</name>
    <dbReference type="NCBI Taxonomy" id="37636"/>
    <lineage>
        <taxon>Bacteria</taxon>
        <taxon>Thermotogati</taxon>
        <taxon>Deinococcota</taxon>
        <taxon>Deinococci</taxon>
        <taxon>Thermales</taxon>
        <taxon>Thermaceae</taxon>
        <taxon>Thermus</taxon>
    </lineage>
</organism>
<evidence type="ECO:0000256" key="9">
    <source>
        <dbReference type="ARBA" id="ARBA00023146"/>
    </source>
</evidence>
<dbReference type="InterPro" id="IPR042103">
    <property type="entry name" value="SerRS_1_N_sf"/>
</dbReference>
<evidence type="ECO:0000256" key="1">
    <source>
        <dbReference type="ARBA" id="ARBA00004496"/>
    </source>
</evidence>
<keyword evidence="9 12" id="KW-0030">Aminoacyl-tRNA synthetase</keyword>
<dbReference type="AlphaFoldDB" id="A0A0N0ZRW1"/>
<evidence type="ECO:0000256" key="15">
    <source>
        <dbReference type="SAM" id="Coils"/>
    </source>
</evidence>
<feature type="binding site" evidence="12">
    <location>
        <position position="273"/>
    </location>
    <ligand>
        <name>ATP</name>
        <dbReference type="ChEBI" id="CHEBI:30616"/>
    </ligand>
</feature>
<feature type="binding site" evidence="14">
    <location>
        <begin position="273"/>
        <end position="276"/>
    </location>
    <ligand>
        <name>ATP</name>
        <dbReference type="ChEBI" id="CHEBI:30616"/>
    </ligand>
</feature>
<dbReference type="PATRIC" id="fig|37636.3.peg.2257"/>
<evidence type="ECO:0000256" key="10">
    <source>
        <dbReference type="ARBA" id="ARBA00047929"/>
    </source>
</evidence>
<feature type="binding site" evidence="12">
    <location>
        <position position="381"/>
    </location>
    <ligand>
        <name>L-serine</name>
        <dbReference type="ChEBI" id="CHEBI:33384"/>
    </ligand>
</feature>
<evidence type="ECO:0000256" key="8">
    <source>
        <dbReference type="ARBA" id="ARBA00022917"/>
    </source>
</evidence>
<dbReference type="InterPro" id="IPR045864">
    <property type="entry name" value="aa-tRNA-synth_II/BPL/LPL"/>
</dbReference>
<dbReference type="HAMAP" id="MF_00176">
    <property type="entry name" value="Ser_tRNA_synth_type1"/>
    <property type="match status" value="1"/>
</dbReference>
<dbReference type="NCBIfam" id="TIGR00414">
    <property type="entry name" value="serS"/>
    <property type="match status" value="1"/>
</dbReference>
<evidence type="ECO:0000256" key="13">
    <source>
        <dbReference type="PIRSR" id="PIRSR001529-1"/>
    </source>
</evidence>
<feature type="binding site" evidence="13">
    <location>
        <position position="257"/>
    </location>
    <ligand>
        <name>L-serine</name>
        <dbReference type="ChEBI" id="CHEBI:33384"/>
    </ligand>
</feature>
<dbReference type="EC" id="6.1.1.11" evidence="12"/>
<feature type="binding site" evidence="12">
    <location>
        <begin position="226"/>
        <end position="228"/>
    </location>
    <ligand>
        <name>L-serine</name>
        <dbReference type="ChEBI" id="CHEBI:33384"/>
    </ligand>
</feature>
<feature type="binding site" evidence="13">
    <location>
        <position position="226"/>
    </location>
    <ligand>
        <name>L-serine</name>
        <dbReference type="ChEBI" id="CHEBI:33384"/>
    </ligand>
</feature>
<keyword evidence="4 12" id="KW-0963">Cytoplasm</keyword>
<dbReference type="PANTHER" id="PTHR43697:SF1">
    <property type="entry name" value="SERINE--TRNA LIGASE"/>
    <property type="match status" value="1"/>
</dbReference>
<evidence type="ECO:0000313" key="18">
    <source>
        <dbReference type="Proteomes" id="UP000053099"/>
    </source>
</evidence>
<evidence type="ECO:0000256" key="6">
    <source>
        <dbReference type="ARBA" id="ARBA00022741"/>
    </source>
</evidence>
<dbReference type="Gene3D" id="3.30.930.10">
    <property type="entry name" value="Bira Bifunctional Protein, Domain 2"/>
    <property type="match status" value="1"/>
</dbReference>
<dbReference type="GO" id="GO:0004828">
    <property type="term" value="F:serine-tRNA ligase activity"/>
    <property type="evidence" value="ECO:0007669"/>
    <property type="project" value="UniProtKB-UniRule"/>
</dbReference>
<dbReference type="PIRSF" id="PIRSF001529">
    <property type="entry name" value="Ser-tRNA-synth_IIa"/>
    <property type="match status" value="1"/>
</dbReference>
<evidence type="ECO:0000256" key="4">
    <source>
        <dbReference type="ARBA" id="ARBA00022490"/>
    </source>
</evidence>
<comment type="subcellular location">
    <subcellularLocation>
        <location evidence="1 12">Cytoplasm</location>
    </subcellularLocation>
</comment>
<dbReference type="GO" id="GO:0006434">
    <property type="term" value="P:seryl-tRNA aminoacylation"/>
    <property type="evidence" value="ECO:0007669"/>
    <property type="project" value="UniProtKB-UniRule"/>
</dbReference>
<dbReference type="PRINTS" id="PR00981">
    <property type="entry name" value="TRNASYNTHSER"/>
</dbReference>
<feature type="binding site" evidence="12 14">
    <location>
        <begin position="257"/>
        <end position="259"/>
    </location>
    <ligand>
        <name>ATP</name>
        <dbReference type="ChEBI" id="CHEBI:30616"/>
    </ligand>
</feature>
<comment type="function">
    <text evidence="12">Catalyzes the attachment of serine to tRNA(Ser). Is also able to aminoacylate tRNA(Sec) with serine, to form the misacylated tRNA L-seryl-tRNA(Sec), which will be further converted into selenocysteinyl-tRNA(Sec).</text>
</comment>
<keyword evidence="8 12" id="KW-0648">Protein biosynthesis</keyword>
<dbReference type="Proteomes" id="UP000053099">
    <property type="component" value="Unassembled WGS sequence"/>
</dbReference>
<keyword evidence="6 12" id="KW-0547">Nucleotide-binding</keyword>
<protein>
    <recommendedName>
        <fullName evidence="12">Serine--tRNA ligase</fullName>
        <ecNumber evidence="12">6.1.1.11</ecNumber>
    </recommendedName>
    <alternativeName>
        <fullName evidence="12">Seryl-tRNA synthetase</fullName>
        <shortName evidence="12">SerRS</shortName>
    </alternativeName>
    <alternativeName>
        <fullName evidence="12">Seryl-tRNA(Ser/Sec) synthetase</fullName>
    </alternativeName>
</protein>
<feature type="binding site" evidence="12 14">
    <location>
        <begin position="346"/>
        <end position="349"/>
    </location>
    <ligand>
        <name>ATP</name>
        <dbReference type="ChEBI" id="CHEBI:30616"/>
    </ligand>
</feature>